<reference evidence="1 2" key="1">
    <citation type="submission" date="2020-08" db="EMBL/GenBank/DDBJ databases">
        <title>A Genomic Blueprint of the Chicken Gut Microbiome.</title>
        <authorList>
            <person name="Gilroy R."/>
            <person name="Ravi A."/>
            <person name="Getino M."/>
            <person name="Pursley I."/>
            <person name="Horton D.L."/>
            <person name="Alikhan N.-F."/>
            <person name="Baker D."/>
            <person name="Gharbi K."/>
            <person name="Hall N."/>
            <person name="Watson M."/>
            <person name="Adriaenssens E.M."/>
            <person name="Foster-Nyarko E."/>
            <person name="Jarju S."/>
            <person name="Secka A."/>
            <person name="Antonio M."/>
            <person name="Oren A."/>
            <person name="Chaudhuri R."/>
            <person name="La Ragione R.M."/>
            <person name="Hildebrand F."/>
            <person name="Pallen M.J."/>
        </authorList>
    </citation>
    <scope>NUCLEOTIDE SEQUENCE [LARGE SCALE GENOMIC DNA]</scope>
    <source>
        <strain evidence="1 2">Re31</strain>
    </source>
</reference>
<dbReference type="Proteomes" id="UP000640930">
    <property type="component" value="Unassembled WGS sequence"/>
</dbReference>
<dbReference type="RefSeq" id="WP_191708350.1">
    <property type="nucleotide sequence ID" value="NZ_JACSQA010000027.1"/>
</dbReference>
<accession>A0ABR8XFE9</accession>
<comment type="caution">
    <text evidence="1">The sequence shown here is derived from an EMBL/GenBank/DDBJ whole genome shotgun (WGS) entry which is preliminary data.</text>
</comment>
<dbReference type="EMBL" id="JACSQA010000027">
    <property type="protein sequence ID" value="MBD8027930.1"/>
    <property type="molecule type" value="Genomic_DNA"/>
</dbReference>
<evidence type="ECO:0000313" key="1">
    <source>
        <dbReference type="EMBL" id="MBD8027930.1"/>
    </source>
</evidence>
<evidence type="ECO:0000313" key="2">
    <source>
        <dbReference type="Proteomes" id="UP000640930"/>
    </source>
</evidence>
<organism evidence="1 2">
    <name type="scientific">Ureibacillus galli</name>
    <dbReference type="NCBI Taxonomy" id="2762222"/>
    <lineage>
        <taxon>Bacteria</taxon>
        <taxon>Bacillati</taxon>
        <taxon>Bacillota</taxon>
        <taxon>Bacilli</taxon>
        <taxon>Bacillales</taxon>
        <taxon>Caryophanaceae</taxon>
        <taxon>Ureibacillus</taxon>
    </lineage>
</organism>
<sequence length="184" mass="20630">MRNRLTRILLFAGLVIVLAFIFNLSLTQFTGDGKDSPQEALPTDADYEWIDGPKSEKLQRYFFLSNGQYFGTGIVEKNLKGWNAGEGTYSKLPHELAENIIPSAHSDSKILYGLVKPKGDIQITVNNKPAKLIQLNNLSNKIISSYNIEGYAIWYIDLADIEFAESYTIKVLGDNHSVLNELTI</sequence>
<gene>
    <name evidence="1" type="ORF">H9636_14860</name>
</gene>
<name>A0ABR8XFE9_9BACL</name>
<proteinExistence type="predicted"/>
<keyword evidence="2" id="KW-1185">Reference proteome</keyword>
<protein>
    <submittedName>
        <fullName evidence="1">Uncharacterized protein</fullName>
    </submittedName>
</protein>